<name>A0ABD4TI07_9EURY</name>
<organism evidence="2 3">
    <name type="scientific">Methanocalculus taiwanensis</name>
    <dbReference type="NCBI Taxonomy" id="106207"/>
    <lineage>
        <taxon>Archaea</taxon>
        <taxon>Methanobacteriati</taxon>
        <taxon>Methanobacteriota</taxon>
        <taxon>Stenosarchaea group</taxon>
        <taxon>Methanomicrobia</taxon>
        <taxon>Methanomicrobiales</taxon>
        <taxon>Methanocalculaceae</taxon>
        <taxon>Methanocalculus</taxon>
    </lineage>
</organism>
<dbReference type="EMBL" id="VOTZ01000006">
    <property type="protein sequence ID" value="MCQ1538121.1"/>
    <property type="molecule type" value="Genomic_DNA"/>
</dbReference>
<keyword evidence="3" id="KW-1185">Reference proteome</keyword>
<dbReference type="PROSITE" id="PS51257">
    <property type="entry name" value="PROKAR_LIPOPROTEIN"/>
    <property type="match status" value="1"/>
</dbReference>
<dbReference type="Gene3D" id="3.40.190.10">
    <property type="entry name" value="Periplasmic binding protein-like II"/>
    <property type="match status" value="2"/>
</dbReference>
<protein>
    <submittedName>
        <fullName evidence="2">Tungstate ABC transporter substrate-binding protein WtpA</fullName>
    </submittedName>
</protein>
<dbReference type="CDD" id="cd13540">
    <property type="entry name" value="PBP2_ModA_WtpA"/>
    <property type="match status" value="1"/>
</dbReference>
<dbReference type="NCBIfam" id="TIGR03730">
    <property type="entry name" value="tungstate_WtpA"/>
    <property type="match status" value="1"/>
</dbReference>
<dbReference type="Pfam" id="PF13531">
    <property type="entry name" value="SBP_bac_11"/>
    <property type="match status" value="1"/>
</dbReference>
<gene>
    <name evidence="2" type="primary">wtpA</name>
    <name evidence="2" type="ORF">FTO68_03825</name>
</gene>
<dbReference type="PANTHER" id="PTHR30632:SF16">
    <property type="entry name" value="MOLYBDATE_TUNGSTATE-BINDING PROTEIN WTPA"/>
    <property type="match status" value="1"/>
</dbReference>
<dbReference type="Proteomes" id="UP001524383">
    <property type="component" value="Unassembled WGS sequence"/>
</dbReference>
<reference evidence="2 3" key="1">
    <citation type="submission" date="2019-08" db="EMBL/GenBank/DDBJ databases">
        <authorList>
            <person name="Chen S.-C."/>
            <person name="Lai M.-C."/>
            <person name="You Y.-T."/>
        </authorList>
    </citation>
    <scope>NUCLEOTIDE SEQUENCE [LARGE SCALE GENOMIC DNA]</scope>
    <source>
        <strain evidence="2 3">P2F9704a</strain>
    </source>
</reference>
<dbReference type="RefSeq" id="WP_255332062.1">
    <property type="nucleotide sequence ID" value="NZ_VOTZ01000006.1"/>
</dbReference>
<dbReference type="NCBIfam" id="NF003196">
    <property type="entry name" value="PRK04168.1"/>
    <property type="match status" value="1"/>
</dbReference>
<accession>A0ABD4TI07</accession>
<dbReference type="InterPro" id="IPR050682">
    <property type="entry name" value="ModA/WtpA"/>
</dbReference>
<dbReference type="InterPro" id="IPR022498">
    <property type="entry name" value="ABC_trnspt_W-bd_WtpA"/>
</dbReference>
<evidence type="ECO:0000313" key="2">
    <source>
        <dbReference type="EMBL" id="MCQ1538121.1"/>
    </source>
</evidence>
<dbReference type="SUPFAM" id="SSF53850">
    <property type="entry name" value="Periplasmic binding protein-like II"/>
    <property type="match status" value="1"/>
</dbReference>
<evidence type="ECO:0000313" key="3">
    <source>
        <dbReference type="Proteomes" id="UP001524383"/>
    </source>
</evidence>
<dbReference type="AlphaFoldDB" id="A0ABD4TI07"/>
<dbReference type="PANTHER" id="PTHR30632">
    <property type="entry name" value="MOLYBDATE-BINDING PERIPLASMIC PROTEIN"/>
    <property type="match status" value="1"/>
</dbReference>
<evidence type="ECO:0000256" key="1">
    <source>
        <dbReference type="ARBA" id="ARBA00009438"/>
    </source>
</evidence>
<comment type="similarity">
    <text evidence="1">Belongs to the bacterial solute-binding protein 1 family. WtpA subfamily.</text>
</comment>
<sequence length="343" mass="36640">MKEMKSILIALALVVAAVFLCGCVGQNEPAPTVTAPEISGIVTVFHAGSLTVPFEELAAAFEAKYPGTTVQLVPAGSTKLAKDISDLDKSADVFASADYTLIPGLLVPSHADWYVTFAKNRMVLCYTDDSLYVDEINADNWYTILEKSDVAWAFSDPNLDPCGYRSLMTVQLAEAHYGDDTIFDRLVGANSAITVTEENGIFTVHAKSPEPKGNIQIRPKSVELVQMLQSGGLDYAWEYQSVAVQHDLKFIVLPEAIDLSSIQYESDYATVLIETEGGMMKGLPIVYGATVPKNAENPDAGLAFVELLIGPTGQAIMDGQGQPPVVPAGGFGTVPSAIKALTA</sequence>
<proteinExistence type="inferred from homology"/>
<comment type="caution">
    <text evidence="2">The sequence shown here is derived from an EMBL/GenBank/DDBJ whole genome shotgun (WGS) entry which is preliminary data.</text>
</comment>